<feature type="compositionally biased region" description="Low complexity" evidence="1">
    <location>
        <begin position="837"/>
        <end position="949"/>
    </location>
</feature>
<dbReference type="InterPro" id="IPR003961">
    <property type="entry name" value="FN3_dom"/>
</dbReference>
<dbReference type="RefSeq" id="WP_186865871.1">
    <property type="nucleotide sequence ID" value="NZ_JACOPH010000001.1"/>
</dbReference>
<dbReference type="SUPFAM" id="SSF51445">
    <property type="entry name" value="(Trans)glycosidases"/>
    <property type="match status" value="1"/>
</dbReference>
<name>A0A923RRP9_9FIRM</name>
<evidence type="ECO:0000313" key="3">
    <source>
        <dbReference type="EMBL" id="MBC5712821.1"/>
    </source>
</evidence>
<sequence length="958" mass="106024">MQKRIAHRIRLAIAAIGMILSMAVIFAVPLQAEAAEQNVTMTSCKLNSSGKKLTVKAKVKKKTSAMGKKLYLLKLNAYNSESGKKSATPLASAKTKKGTIKFKINYKSSMLYQKFVVAYKSGSKYQVVSDARYITNPEVLAGYKGKGPTATSKKGLQVEELSDALEVGTKHAVVNWTLNSLLNDNAVNKVAYKYRGKTYYLDADQLQRNDEQVKAYNAAGVRVTVILLLPKDAASSGTKSMQYGGYSYTKFSSFNTTSKAGCRTFEAVMTYLAGRYGTKDNLVCGWILGNEVNSACIWNFGGNKSLNIYMKNYARAFRICYNAVRSVSKNAKVYISLDNNWNRDVDGSGNRYFTSKAVVDKFYAKLKEQGKIDFQIAFHAYPQGMADPVFWDDSWATNSTSAKIINFKNLNVLTKYAKKNFGKKCTVMFSEQSFNTTKGEAVQAAAYAYAYYLCEANSMVEAFIYGREFDHPEETKVGYYWGLCDNWHVKRLIWNVFQYIDTKDSFKFTDPLVKYTNLKKWTKISGLKRSKFTRMESKRTKAVITDVESMSTTSVKISWEKQSAGDGYEIYRDGSLLDTIAGNSTVTYTDKNLTTGSTYQYQIRMYKDAPDSSDANKRTRLYGSLSDAVSVTVTCGQVTVNTDKCSVNGNEITVAWKKLTGVAGYEIYRATALDGEYSLIGTAGSSKTTYKDAQTLSGTTYYYKVRAFVTTNGVNGYGKFSEPTNKLARINLTATIVGDKILLNWTQWQNLTDYRIYTKSGSDGSFVWQKTLAALTYTMKKCKDTDQKKYPFATGETYQFRVRAVYPDGRCSDYSNVLSITFQPNDTANTTTASDVTPTTETSETTESTEPASTETTTEVQQTESQPTETGTESTGTETQPTETGTESTGTETQPTETGTESTGTETQPTETGTESTGTETQPTETGTESTGTETQPTETGTESIGTEIQPTEAGTEN</sequence>
<accession>A0A923RRP9</accession>
<dbReference type="CDD" id="cd00063">
    <property type="entry name" value="FN3"/>
    <property type="match status" value="2"/>
</dbReference>
<keyword evidence="4" id="KW-1185">Reference proteome</keyword>
<gene>
    <name evidence="3" type="ORF">H8S17_01120</name>
</gene>
<feature type="domain" description="Fibronectin type-III" evidence="2">
    <location>
        <begin position="539"/>
        <end position="612"/>
    </location>
</feature>
<reference evidence="3" key="1">
    <citation type="submission" date="2020-08" db="EMBL/GenBank/DDBJ databases">
        <title>Genome public.</title>
        <authorList>
            <person name="Liu C."/>
            <person name="Sun Q."/>
        </authorList>
    </citation>
    <scope>NUCLEOTIDE SEQUENCE</scope>
    <source>
        <strain evidence="3">BX1005</strain>
    </source>
</reference>
<feature type="compositionally biased region" description="Polar residues" evidence="1">
    <location>
        <begin position="825"/>
        <end position="836"/>
    </location>
</feature>
<dbReference type="AlphaFoldDB" id="A0A923RRP9"/>
<organism evidence="3 4">
    <name type="scientific">Roseburia zhanii</name>
    <dbReference type="NCBI Taxonomy" id="2763064"/>
    <lineage>
        <taxon>Bacteria</taxon>
        <taxon>Bacillati</taxon>
        <taxon>Bacillota</taxon>
        <taxon>Clostridia</taxon>
        <taxon>Lachnospirales</taxon>
        <taxon>Lachnospiraceae</taxon>
        <taxon>Roseburia</taxon>
    </lineage>
</organism>
<dbReference type="SMART" id="SM00060">
    <property type="entry name" value="FN3"/>
    <property type="match status" value="3"/>
</dbReference>
<comment type="caution">
    <text evidence="3">The sequence shown here is derived from an EMBL/GenBank/DDBJ whole genome shotgun (WGS) entry which is preliminary data.</text>
</comment>
<evidence type="ECO:0000313" key="4">
    <source>
        <dbReference type="Proteomes" id="UP000606720"/>
    </source>
</evidence>
<dbReference type="InterPro" id="IPR043780">
    <property type="entry name" value="DUF5722"/>
</dbReference>
<dbReference type="InterPro" id="IPR017853">
    <property type="entry name" value="GH"/>
</dbReference>
<dbReference type="Gene3D" id="2.60.40.10">
    <property type="entry name" value="Immunoglobulins"/>
    <property type="match status" value="3"/>
</dbReference>
<dbReference type="Proteomes" id="UP000606720">
    <property type="component" value="Unassembled WGS sequence"/>
</dbReference>
<dbReference type="Pfam" id="PF18989">
    <property type="entry name" value="DUF5722"/>
    <property type="match status" value="1"/>
</dbReference>
<protein>
    <submittedName>
        <fullName evidence="3">Fibronectin type III domain-containing protein</fullName>
    </submittedName>
</protein>
<dbReference type="InterPro" id="IPR036116">
    <property type="entry name" value="FN3_sf"/>
</dbReference>
<dbReference type="Gene3D" id="3.20.20.80">
    <property type="entry name" value="Glycosidases"/>
    <property type="match status" value="1"/>
</dbReference>
<proteinExistence type="predicted"/>
<feature type="domain" description="Fibronectin type-III" evidence="2">
    <location>
        <begin position="726"/>
        <end position="812"/>
    </location>
</feature>
<dbReference type="EMBL" id="JACOPH010000001">
    <property type="protein sequence ID" value="MBC5712821.1"/>
    <property type="molecule type" value="Genomic_DNA"/>
</dbReference>
<evidence type="ECO:0000259" key="2">
    <source>
        <dbReference type="SMART" id="SM00060"/>
    </source>
</evidence>
<feature type="region of interest" description="Disordered" evidence="1">
    <location>
        <begin position="825"/>
        <end position="958"/>
    </location>
</feature>
<dbReference type="SUPFAM" id="SSF49265">
    <property type="entry name" value="Fibronectin type III"/>
    <property type="match status" value="2"/>
</dbReference>
<feature type="domain" description="Fibronectin type-III" evidence="2">
    <location>
        <begin position="635"/>
        <end position="715"/>
    </location>
</feature>
<evidence type="ECO:0000256" key="1">
    <source>
        <dbReference type="SAM" id="MobiDB-lite"/>
    </source>
</evidence>
<dbReference type="InterPro" id="IPR013783">
    <property type="entry name" value="Ig-like_fold"/>
</dbReference>